<feature type="compositionally biased region" description="Polar residues" evidence="2">
    <location>
        <begin position="1"/>
        <end position="30"/>
    </location>
</feature>
<sequence>MARSSSRGKATASRQASAESPNIINDTAYGSTIISSSPSPPIRSVIVVASSTPARGSKNSPVTVASSRSSVDSFPALPPFTKATEVDMVVLSPIPKVELNAGPPAQSSAHRQSLVIQDSDEENCGNMGSDSDSDSFPDLARFVPLFRGSQGSALKTEAPSSSNSRAGTPPLTKRRANTLLTSPLPLRRAKQARVSRQPDPPKHKFDMKALMRHAHQEDATEAAARRVTEVLAESEKQMIAAKEDRKRTTEKLQLLESFIDDGADDALSGHGKPKSKGDANEGAASFNKDRLKKAFDRAEVGAVSESWYFFKEYFVPSPIKRRQFPQKAAAPGSRWEFLQDATMRQDYFTTGIVRRALQNGGGGGNGGGGMLPSSQASQRGSKETRLPDDLFVWILNEAFMESLPSLRAEYAAVLQCCPDQVRRFVDAERLVLLFQKLGPRWESIDLSTRLELVPTIHSPYPGRDWAPLRSLLHLVATLAGHLSLETVSCAVQILLRLGVDRVIEGTPDLLQEYQEAMRKLAERVPSADWSDFCCDVGASLQRSIQKPSLRWQVLACLPLDTLACHDLRRRLAAVLLFDDPERARQDPRWQLAQGLSKLVIREGFLITQDTNYIDLSALVNILDAYVDDGGRDAVLYPAAPLSKENTAARDFDADIDELARRLKVISRGIEAAGGGHISRLESKTALERVHIRLTHTARSRRPGKRNIFGKGTGVTNSASSSVAGDADASIRPKQQDIRSFFLHRLGKKAQQ</sequence>
<feature type="region of interest" description="Disordered" evidence="2">
    <location>
        <begin position="698"/>
        <end position="730"/>
    </location>
</feature>
<dbReference type="HOGENOM" id="CLU_345182_0_0_1"/>
<dbReference type="EMBL" id="KE148149">
    <property type="protein sequence ID" value="EPE08134.1"/>
    <property type="molecule type" value="Genomic_DNA"/>
</dbReference>
<dbReference type="OrthoDB" id="5350396at2759"/>
<dbReference type="VEuPathDB" id="FungiDB:F503_00917"/>
<proteinExistence type="predicted"/>
<feature type="region of interest" description="Disordered" evidence="2">
    <location>
        <begin position="1"/>
        <end position="78"/>
    </location>
</feature>
<feature type="coiled-coil region" evidence="1">
    <location>
        <begin position="224"/>
        <end position="251"/>
    </location>
</feature>
<evidence type="ECO:0000313" key="3">
    <source>
        <dbReference type="EMBL" id="EPE08134.1"/>
    </source>
</evidence>
<evidence type="ECO:0000313" key="4">
    <source>
        <dbReference type="Proteomes" id="UP000016923"/>
    </source>
</evidence>
<feature type="compositionally biased region" description="Gly residues" evidence="2">
    <location>
        <begin position="359"/>
        <end position="370"/>
    </location>
</feature>
<dbReference type="AlphaFoldDB" id="S3C3N8"/>
<feature type="region of interest" description="Disordered" evidence="2">
    <location>
        <begin position="101"/>
        <end position="138"/>
    </location>
</feature>
<feature type="compositionally biased region" description="Polar residues" evidence="2">
    <location>
        <begin position="52"/>
        <end position="72"/>
    </location>
</feature>
<name>S3C3N8_OPHP1</name>
<dbReference type="OMA" id="NDIWRRT"/>
<evidence type="ECO:0000256" key="2">
    <source>
        <dbReference type="SAM" id="MobiDB-lite"/>
    </source>
</evidence>
<feature type="region of interest" description="Disordered" evidence="2">
    <location>
        <begin position="358"/>
        <end position="382"/>
    </location>
</feature>
<organism evidence="3 4">
    <name type="scientific">Ophiostoma piceae (strain UAMH 11346)</name>
    <name type="common">Sap stain fungus</name>
    <dbReference type="NCBI Taxonomy" id="1262450"/>
    <lineage>
        <taxon>Eukaryota</taxon>
        <taxon>Fungi</taxon>
        <taxon>Dikarya</taxon>
        <taxon>Ascomycota</taxon>
        <taxon>Pezizomycotina</taxon>
        <taxon>Sordariomycetes</taxon>
        <taxon>Sordariomycetidae</taxon>
        <taxon>Ophiostomatales</taxon>
        <taxon>Ophiostomataceae</taxon>
        <taxon>Ophiostoma</taxon>
    </lineage>
</organism>
<accession>S3C3N8</accession>
<evidence type="ECO:0000256" key="1">
    <source>
        <dbReference type="SAM" id="Coils"/>
    </source>
</evidence>
<feature type="compositionally biased region" description="Polar residues" evidence="2">
    <location>
        <begin position="150"/>
        <end position="166"/>
    </location>
</feature>
<dbReference type="STRING" id="1262450.S3C3N8"/>
<protein>
    <submittedName>
        <fullName evidence="3">Uncharacterized protein</fullName>
    </submittedName>
</protein>
<feature type="compositionally biased region" description="Polar residues" evidence="2">
    <location>
        <begin position="105"/>
        <end position="116"/>
    </location>
</feature>
<feature type="compositionally biased region" description="Low complexity" evidence="2">
    <location>
        <begin position="31"/>
        <end position="51"/>
    </location>
</feature>
<gene>
    <name evidence="3" type="ORF">F503_00917</name>
</gene>
<reference evidence="3 4" key="1">
    <citation type="journal article" date="2013" name="BMC Genomics">
        <title>The genome and transcriptome of the pine saprophyte Ophiostoma piceae, and a comparison with the bark beetle-associated pine pathogen Grosmannia clavigera.</title>
        <authorList>
            <person name="Haridas S."/>
            <person name="Wang Y."/>
            <person name="Lim L."/>
            <person name="Massoumi Alamouti S."/>
            <person name="Jackman S."/>
            <person name="Docking R."/>
            <person name="Robertson G."/>
            <person name="Birol I."/>
            <person name="Bohlmann J."/>
            <person name="Breuil C."/>
        </authorList>
    </citation>
    <scope>NUCLEOTIDE SEQUENCE [LARGE SCALE GENOMIC DNA]</scope>
    <source>
        <strain evidence="3 4">UAMH 11346</strain>
    </source>
</reference>
<dbReference type="Proteomes" id="UP000016923">
    <property type="component" value="Unassembled WGS sequence"/>
</dbReference>
<feature type="compositionally biased region" description="Low complexity" evidence="2">
    <location>
        <begin position="717"/>
        <end position="727"/>
    </location>
</feature>
<feature type="region of interest" description="Disordered" evidence="2">
    <location>
        <begin position="150"/>
        <end position="204"/>
    </location>
</feature>
<keyword evidence="4" id="KW-1185">Reference proteome</keyword>
<keyword evidence="1" id="KW-0175">Coiled coil</keyword>
<dbReference type="eggNOG" id="ENOG502SAE9">
    <property type="taxonomic scope" value="Eukaryota"/>
</dbReference>
<feature type="region of interest" description="Disordered" evidence="2">
    <location>
        <begin position="264"/>
        <end position="283"/>
    </location>
</feature>